<gene>
    <name evidence="2" type="ORF">U0C82_00985</name>
</gene>
<keyword evidence="1" id="KW-0472">Membrane</keyword>
<name>A0ABU5HXA6_9HYPH</name>
<feature type="transmembrane region" description="Helical" evidence="1">
    <location>
        <begin position="12"/>
        <end position="32"/>
    </location>
</feature>
<dbReference type="Proteomes" id="UP001294412">
    <property type="component" value="Unassembled WGS sequence"/>
</dbReference>
<sequence length="606" mass="64240">MRPRPLKRRLIWGVSAIMIIAAAILILPRVVLVSDVARAELVSRIEALTGEPVELSGSVEFSILPRTRLVAHRIAIGSGAGITIDTIIADFDPVDALFGRANIARIVLVRPEHRPVPGPTLVRGEGAVADTVRGAAGARPTAATIIKDLEDLARRSIERLDTLQILVIRNGVWRSGADEFGPNGISNANLTITRSSSRSAFLLDGSFTWNGQPTDIEMRVDSTTNLEAGGESGVSFELRSPPLSVDFDGTMAFGDAPRLQGRFEGRGESFARTARWLSDARFPVPALGAIGMAGDLVLADRTLAIENAEITIAGSTAIGALDYDLDRDRVDGTLAFTTLDLTQIAESIVPFPAGPFGLVRPIKAEFAKSADLALRVSANEARFGSLAFSDVAAVFSVGDGDVSLELGDARLYGGRAFGKLLLEDRETTRISGELMGTDVDLAQLSDALGSPTLSLSGSGKFEARVTTRADDWRTIFRVARAKLDLQAQSGVLSGFDPVAFADPGTRSIYSGFTGGAVPFDRLDAEIRMVGPNLAFDSVSMRNAGYRLDLVGEAELATGTIDLEGTSEMLSQTASSAARSGEFTGPQPIPFTVEGTWPGPRVVTGTP</sequence>
<proteinExistence type="predicted"/>
<dbReference type="InterPro" id="IPR052894">
    <property type="entry name" value="AsmA-related"/>
</dbReference>
<dbReference type="PANTHER" id="PTHR30441">
    <property type="entry name" value="DUF748 DOMAIN-CONTAINING PROTEIN"/>
    <property type="match status" value="1"/>
</dbReference>
<comment type="caution">
    <text evidence="2">The sequence shown here is derived from an EMBL/GenBank/DDBJ whole genome shotgun (WGS) entry which is preliminary data.</text>
</comment>
<protein>
    <submittedName>
        <fullName evidence="2">AsmA-like C-terminal region-containing protein</fullName>
    </submittedName>
</protein>
<accession>A0ABU5HXA6</accession>
<evidence type="ECO:0000313" key="2">
    <source>
        <dbReference type="EMBL" id="MDY8107722.1"/>
    </source>
</evidence>
<keyword evidence="1" id="KW-0812">Transmembrane</keyword>
<dbReference type="EMBL" id="JAXLPB010000001">
    <property type="protein sequence ID" value="MDY8107722.1"/>
    <property type="molecule type" value="Genomic_DNA"/>
</dbReference>
<organism evidence="2 3">
    <name type="scientific">Fulvimarina uroteuthidis</name>
    <dbReference type="NCBI Taxonomy" id="3098149"/>
    <lineage>
        <taxon>Bacteria</taxon>
        <taxon>Pseudomonadati</taxon>
        <taxon>Pseudomonadota</taxon>
        <taxon>Alphaproteobacteria</taxon>
        <taxon>Hyphomicrobiales</taxon>
        <taxon>Aurantimonadaceae</taxon>
        <taxon>Fulvimarina</taxon>
    </lineage>
</organism>
<evidence type="ECO:0000256" key="1">
    <source>
        <dbReference type="SAM" id="Phobius"/>
    </source>
</evidence>
<evidence type="ECO:0000313" key="3">
    <source>
        <dbReference type="Proteomes" id="UP001294412"/>
    </source>
</evidence>
<dbReference type="RefSeq" id="WP_322184987.1">
    <property type="nucleotide sequence ID" value="NZ_JAXLPB010000001.1"/>
</dbReference>
<reference evidence="2 3" key="1">
    <citation type="submission" date="2023-12" db="EMBL/GenBank/DDBJ databases">
        <title>Description of Novel Strain Fulvimarina sp. 2208YS6-2-32 isolated from Uroteuthis (Photololigo) edulis.</title>
        <authorList>
            <person name="Park J.-S."/>
        </authorList>
    </citation>
    <scope>NUCLEOTIDE SEQUENCE [LARGE SCALE GENOMIC DNA]</scope>
    <source>
        <strain evidence="2 3">2208YS6-2-32</strain>
    </source>
</reference>
<keyword evidence="3" id="KW-1185">Reference proteome</keyword>
<keyword evidence="1" id="KW-1133">Transmembrane helix</keyword>
<dbReference type="PANTHER" id="PTHR30441:SF8">
    <property type="entry name" value="DUF748 DOMAIN-CONTAINING PROTEIN"/>
    <property type="match status" value="1"/>
</dbReference>